<dbReference type="SUPFAM" id="SSF52151">
    <property type="entry name" value="FabD/lysophospholipase-like"/>
    <property type="match status" value="1"/>
</dbReference>
<evidence type="ECO:0000313" key="4">
    <source>
        <dbReference type="EMBL" id="ESU72408.1"/>
    </source>
</evidence>
<evidence type="ECO:0000313" key="5">
    <source>
        <dbReference type="Proteomes" id="UP000018339"/>
    </source>
</evidence>
<organism evidence="4 5">
    <name type="scientific">Geobacillus thermopakistaniensis (strain MAS1)</name>
    <dbReference type="NCBI Taxonomy" id="1408282"/>
    <lineage>
        <taxon>Bacteria</taxon>
        <taxon>Bacillati</taxon>
        <taxon>Bacillota</taxon>
        <taxon>Bacilli</taxon>
        <taxon>Bacillales</taxon>
        <taxon>Anoxybacillaceae</taxon>
        <taxon>Geobacillus</taxon>
    </lineage>
</organism>
<proteinExistence type="predicted"/>
<feature type="short sequence motif" description="DGA/G" evidence="2">
    <location>
        <begin position="183"/>
        <end position="185"/>
    </location>
</feature>
<dbReference type="Gene3D" id="3.40.1090.10">
    <property type="entry name" value="Cytosolic phospholipase A2 catalytic domain"/>
    <property type="match status" value="2"/>
</dbReference>
<dbReference type="CDD" id="cd07207">
    <property type="entry name" value="Pat_ExoU_VipD_like"/>
    <property type="match status" value="1"/>
</dbReference>
<dbReference type="PROSITE" id="PS51635">
    <property type="entry name" value="PNPLA"/>
    <property type="match status" value="1"/>
</dbReference>
<feature type="active site" description="Proton acceptor" evidence="2">
    <location>
        <position position="183"/>
    </location>
</feature>
<protein>
    <recommendedName>
        <fullName evidence="3">PNPLA domain-containing protein</fullName>
    </recommendedName>
</protein>
<gene>
    <name evidence="4" type="ORF">T260_08385</name>
</gene>
<feature type="short sequence motif" description="GXSXG" evidence="2">
    <location>
        <begin position="36"/>
        <end position="40"/>
    </location>
</feature>
<feature type="active site" description="Nucleophile" evidence="2">
    <location>
        <position position="38"/>
    </location>
</feature>
<feature type="domain" description="PNPLA" evidence="3">
    <location>
        <begin position="5"/>
        <end position="196"/>
    </location>
</feature>
<dbReference type="Proteomes" id="UP000018339">
    <property type="component" value="Unassembled WGS sequence"/>
</dbReference>
<keyword evidence="1 2" id="KW-0443">Lipid metabolism</keyword>
<dbReference type="PANTHER" id="PTHR46394:SF1">
    <property type="entry name" value="PNPLA DOMAIN-CONTAINING PROTEIN"/>
    <property type="match status" value="1"/>
</dbReference>
<evidence type="ECO:0000256" key="2">
    <source>
        <dbReference type="PROSITE-ProRule" id="PRU01161"/>
    </source>
</evidence>
<feature type="short sequence motif" description="GXGXXG" evidence="2">
    <location>
        <begin position="9"/>
        <end position="14"/>
    </location>
</feature>
<sequence length="294" mass="33291">MDIDLVFSGGGVKGFALLGAYEAIEEKGLRWKRLAGTSAGALLSALLSAGYSARDIARLLEELELEQFLDERPLWIPFSLWKWVRLYWHLGLYQGKAFERWLEAALAARGVRTFQDVPAGSLYIVASDVTNGRIVVLPDDLAIYGIDPGSFSIAKAVRMSISIPYFFEPVRLHGRDGTSLIVDGGVLSNFPLFLFDEEKETKKRPVLGVQLSAKPGQRPKRRIANALDLYEALFAAMKEAHDARYISRRHEKNIIFLPVENVLATEFSIDLEARRRLIDYGRERARQFLRQWAY</sequence>
<comment type="caution">
    <text evidence="4">The sequence shown here is derived from an EMBL/GenBank/DDBJ whole genome shotgun (WGS) entry which is preliminary data.</text>
</comment>
<dbReference type="InterPro" id="IPR016035">
    <property type="entry name" value="Acyl_Trfase/lysoPLipase"/>
</dbReference>
<dbReference type="RefSeq" id="WP_023633912.1">
    <property type="nucleotide sequence ID" value="NZ_AYSF01000044.1"/>
</dbReference>
<dbReference type="PANTHER" id="PTHR46394">
    <property type="entry name" value="ANNEXIN"/>
    <property type="match status" value="1"/>
</dbReference>
<dbReference type="GO" id="GO:0016042">
    <property type="term" value="P:lipid catabolic process"/>
    <property type="evidence" value="ECO:0007669"/>
    <property type="project" value="UniProtKB-UniRule"/>
</dbReference>
<keyword evidence="2" id="KW-0378">Hydrolase</keyword>
<evidence type="ECO:0000259" key="3">
    <source>
        <dbReference type="PROSITE" id="PS51635"/>
    </source>
</evidence>
<dbReference type="AlphaFoldDB" id="A0A7U9JBC7"/>
<dbReference type="InterPro" id="IPR002641">
    <property type="entry name" value="PNPLA_dom"/>
</dbReference>
<keyword evidence="5" id="KW-1185">Reference proteome</keyword>
<evidence type="ECO:0000256" key="1">
    <source>
        <dbReference type="ARBA" id="ARBA00023098"/>
    </source>
</evidence>
<name>A0A7U9JBC7_GEOTM</name>
<accession>A0A7U9JBC7</accession>
<reference evidence="4 5" key="1">
    <citation type="journal article" date="2014" name="Genome Announc.">
        <title>Draft Genome Sequence of Geobacillus thermopakistaniensis Strain MAS1.</title>
        <authorList>
            <person name="Siddiqui M.A."/>
            <person name="Rashid N."/>
            <person name="Ayyampalayam S."/>
            <person name="Whitman W.B."/>
        </authorList>
    </citation>
    <scope>NUCLEOTIDE SEQUENCE [LARGE SCALE GENOMIC DNA]</scope>
    <source>
        <strain evidence="4 5">MAS1</strain>
    </source>
</reference>
<dbReference type="EMBL" id="AYSF01000044">
    <property type="protein sequence ID" value="ESU72408.1"/>
    <property type="molecule type" value="Genomic_DNA"/>
</dbReference>
<keyword evidence="2" id="KW-0442">Lipid degradation</keyword>
<dbReference type="InterPro" id="IPR052580">
    <property type="entry name" value="Lipid_Hydrolase"/>
</dbReference>
<dbReference type="Pfam" id="PF01734">
    <property type="entry name" value="Patatin"/>
    <property type="match status" value="1"/>
</dbReference>
<dbReference type="GO" id="GO:0016787">
    <property type="term" value="F:hydrolase activity"/>
    <property type="evidence" value="ECO:0007669"/>
    <property type="project" value="UniProtKB-UniRule"/>
</dbReference>